<dbReference type="EMBL" id="JAWDGP010007399">
    <property type="protein sequence ID" value="KAK3721408.1"/>
    <property type="molecule type" value="Genomic_DNA"/>
</dbReference>
<protein>
    <submittedName>
        <fullName evidence="1">Uncharacterized protein</fullName>
    </submittedName>
</protein>
<evidence type="ECO:0000313" key="1">
    <source>
        <dbReference type="EMBL" id="KAK3721408.1"/>
    </source>
</evidence>
<gene>
    <name evidence="1" type="ORF">RRG08_012225</name>
</gene>
<sequence>MGSQDNLASHDYQPPDDIVNIHHVQKTKQNEANFFQTAVNSCMMLGRNTSPEEGIVLSKTYALYEDDFRAESITSTSK</sequence>
<organism evidence="1 2">
    <name type="scientific">Elysia crispata</name>
    <name type="common">lettuce slug</name>
    <dbReference type="NCBI Taxonomy" id="231223"/>
    <lineage>
        <taxon>Eukaryota</taxon>
        <taxon>Metazoa</taxon>
        <taxon>Spiralia</taxon>
        <taxon>Lophotrochozoa</taxon>
        <taxon>Mollusca</taxon>
        <taxon>Gastropoda</taxon>
        <taxon>Heterobranchia</taxon>
        <taxon>Euthyneura</taxon>
        <taxon>Panpulmonata</taxon>
        <taxon>Sacoglossa</taxon>
        <taxon>Placobranchoidea</taxon>
        <taxon>Plakobranchidae</taxon>
        <taxon>Elysia</taxon>
    </lineage>
</organism>
<dbReference type="AlphaFoldDB" id="A0AAE0XXS5"/>
<keyword evidence="2" id="KW-1185">Reference proteome</keyword>
<proteinExistence type="predicted"/>
<reference evidence="1" key="1">
    <citation type="journal article" date="2023" name="G3 (Bethesda)">
        <title>A reference genome for the long-term kleptoplast-retaining sea slug Elysia crispata morphotype clarki.</title>
        <authorList>
            <person name="Eastman K.E."/>
            <person name="Pendleton A.L."/>
            <person name="Shaikh M.A."/>
            <person name="Suttiyut T."/>
            <person name="Ogas R."/>
            <person name="Tomko P."/>
            <person name="Gavelis G."/>
            <person name="Widhalm J.R."/>
            <person name="Wisecaver J.H."/>
        </authorList>
    </citation>
    <scope>NUCLEOTIDE SEQUENCE</scope>
    <source>
        <strain evidence="1">ECLA1</strain>
    </source>
</reference>
<dbReference type="Proteomes" id="UP001283361">
    <property type="component" value="Unassembled WGS sequence"/>
</dbReference>
<evidence type="ECO:0000313" key="2">
    <source>
        <dbReference type="Proteomes" id="UP001283361"/>
    </source>
</evidence>
<name>A0AAE0XXS5_9GAST</name>
<comment type="caution">
    <text evidence="1">The sequence shown here is derived from an EMBL/GenBank/DDBJ whole genome shotgun (WGS) entry which is preliminary data.</text>
</comment>
<accession>A0AAE0XXS5</accession>